<proteinExistence type="predicted"/>
<accession>A0ABS8FXD8</accession>
<evidence type="ECO:0000313" key="1">
    <source>
        <dbReference type="EMBL" id="MCC2254691.1"/>
    </source>
</evidence>
<dbReference type="RefSeq" id="WP_227707834.1">
    <property type="nucleotide sequence ID" value="NZ_JAJEQX010000015.1"/>
</dbReference>
<reference evidence="1 2" key="1">
    <citation type="submission" date="2021-10" db="EMBL/GenBank/DDBJ databases">
        <title>Anaerobic single-cell dispensing facilitates the cultivation of human gut bacteria.</title>
        <authorList>
            <person name="Afrizal A."/>
        </authorList>
    </citation>
    <scope>NUCLEOTIDE SEQUENCE [LARGE SCALE GENOMIC DNA]</scope>
    <source>
        <strain evidence="1 2">CLA-AA-H200</strain>
    </source>
</reference>
<gene>
    <name evidence="1" type="ORF">LKD70_09710</name>
</gene>
<comment type="caution">
    <text evidence="1">The sequence shown here is derived from an EMBL/GenBank/DDBJ whole genome shotgun (WGS) entry which is preliminary data.</text>
</comment>
<sequence>MFTKQQLQDAFDDALAIINYNGGFDTFTFRKDFEHMESLSAPEKEQILDYVKDRVQKGTAVFQKVKSEIDKQEFLTTDYYANPYPRKFLGAYAPVVYKTFAGLMAMSL</sequence>
<dbReference type="Proteomes" id="UP001198151">
    <property type="component" value="Unassembled WGS sequence"/>
</dbReference>
<keyword evidence="2" id="KW-1185">Reference proteome</keyword>
<organism evidence="1 2">
    <name type="scientific">Ruminococcus turbiniformis</name>
    <dbReference type="NCBI Taxonomy" id="2881258"/>
    <lineage>
        <taxon>Bacteria</taxon>
        <taxon>Bacillati</taxon>
        <taxon>Bacillota</taxon>
        <taxon>Clostridia</taxon>
        <taxon>Eubacteriales</taxon>
        <taxon>Oscillospiraceae</taxon>
        <taxon>Ruminococcus</taxon>
    </lineage>
</organism>
<protein>
    <submittedName>
        <fullName evidence="1">Uncharacterized protein</fullName>
    </submittedName>
</protein>
<name>A0ABS8FXD8_9FIRM</name>
<dbReference type="EMBL" id="JAJEQX010000015">
    <property type="protein sequence ID" value="MCC2254691.1"/>
    <property type="molecule type" value="Genomic_DNA"/>
</dbReference>
<evidence type="ECO:0000313" key="2">
    <source>
        <dbReference type="Proteomes" id="UP001198151"/>
    </source>
</evidence>